<evidence type="ECO:0000313" key="13">
    <source>
        <dbReference type="EMBL" id="MDZ8161287.1"/>
    </source>
</evidence>
<dbReference type="InterPro" id="IPR043129">
    <property type="entry name" value="ATPase_NBD"/>
</dbReference>
<comment type="caution">
    <text evidence="13">The sequence shown here is derived from an EMBL/GenBank/DDBJ whole genome shotgun (WGS) entry which is preliminary data.</text>
</comment>
<organism evidence="13 14">
    <name type="scientific">Microbacterium aquimaris</name>
    <dbReference type="NCBI Taxonomy" id="459816"/>
    <lineage>
        <taxon>Bacteria</taxon>
        <taxon>Bacillati</taxon>
        <taxon>Actinomycetota</taxon>
        <taxon>Actinomycetes</taxon>
        <taxon>Micrococcales</taxon>
        <taxon>Microbacteriaceae</taxon>
        <taxon>Microbacterium</taxon>
    </lineage>
</organism>
<feature type="region of interest" description="Disordered" evidence="10">
    <location>
        <begin position="18"/>
        <end position="47"/>
    </location>
</feature>
<keyword evidence="2 9" id="KW-0859">Xylose metabolism</keyword>
<evidence type="ECO:0000256" key="7">
    <source>
        <dbReference type="ARBA" id="ARBA00023277"/>
    </source>
</evidence>
<evidence type="ECO:0000313" key="14">
    <source>
        <dbReference type="Proteomes" id="UP001291912"/>
    </source>
</evidence>
<dbReference type="EMBL" id="JAWJYN010000001">
    <property type="protein sequence ID" value="MDZ8161287.1"/>
    <property type="molecule type" value="Genomic_DNA"/>
</dbReference>
<dbReference type="CDD" id="cd07809">
    <property type="entry name" value="ASKHA_NBD_FGGY_BaXK-like"/>
    <property type="match status" value="1"/>
</dbReference>
<evidence type="ECO:0000256" key="3">
    <source>
        <dbReference type="ARBA" id="ARBA00022679"/>
    </source>
</evidence>
<dbReference type="RefSeq" id="WP_194423925.1">
    <property type="nucleotide sequence ID" value="NZ_BAAAPT010000001.1"/>
</dbReference>
<dbReference type="PIRSF" id="PIRSF000538">
    <property type="entry name" value="GlpK"/>
    <property type="match status" value="1"/>
</dbReference>
<evidence type="ECO:0000259" key="11">
    <source>
        <dbReference type="Pfam" id="PF00370"/>
    </source>
</evidence>
<dbReference type="InterPro" id="IPR006000">
    <property type="entry name" value="Xylulokinase"/>
</dbReference>
<evidence type="ECO:0000256" key="4">
    <source>
        <dbReference type="ARBA" id="ARBA00022741"/>
    </source>
</evidence>
<gene>
    <name evidence="9 13" type="primary">xylB</name>
    <name evidence="13" type="ORF">R2Q92_05510</name>
</gene>
<dbReference type="PANTHER" id="PTHR43095">
    <property type="entry name" value="SUGAR KINASE"/>
    <property type="match status" value="1"/>
</dbReference>
<dbReference type="Proteomes" id="UP001291912">
    <property type="component" value="Unassembled WGS sequence"/>
</dbReference>
<sequence>MSIVAGVDSSTQSCTVELRDADTGRLRGTGRAAHPPTTPPRSEQDPERWWSALREALLAAVTDAGIDATEIAAISIAAQCHGLVLLDEHGRVLRAAKLWNDTESAPQAQRAVAARGERAWVDAIGSVPTAAFTISKLMWVAEHEPDVLDRARHVLLPHDFLTFRLADRAVTDRSEASGTGYYSAREGRWRTDLLDEFVRADLEWESMLPTVLGPDEVAGTISTGAAEQLGLGHDVVIAAGAGDQHAGALGVGLKEGDVLYSLGTSGVVITTSRNPVFDPSGAVNGVADAAGGYLPLICTLNSTKVTDATARWLNVTLSELSELALAAPPREDRPVLVAYLDGERTPNRPDATGTLGGLTTDTTREDIARAAFEGVLFGLAAGHEAIRAAGAAADGEVSVVGGGAKSPAYRQMLADILQKPVLTKDVVEATARGACVQAAAVLRGAAVATVRDAWTPAVSTTTEPAAPSPRAAFDRYIQLARTPGLTR</sequence>
<dbReference type="PANTHER" id="PTHR43095:SF5">
    <property type="entry name" value="XYLULOSE KINASE"/>
    <property type="match status" value="1"/>
</dbReference>
<keyword evidence="7 9" id="KW-0119">Carbohydrate metabolism</keyword>
<name>A0ABU5N5C2_9MICO</name>
<reference evidence="13 14" key="1">
    <citation type="submission" date="2023-10" db="EMBL/GenBank/DDBJ databases">
        <title>Microbacterium xanthum sp. nov., isolated from seaweed.</title>
        <authorList>
            <person name="Lee S.D."/>
        </authorList>
    </citation>
    <scope>NUCLEOTIDE SEQUENCE [LARGE SCALE GENOMIC DNA]</scope>
    <source>
        <strain evidence="13 14">KCTC 19124</strain>
    </source>
</reference>
<keyword evidence="14" id="KW-1185">Reference proteome</keyword>
<dbReference type="Gene3D" id="3.30.420.40">
    <property type="match status" value="2"/>
</dbReference>
<dbReference type="PROSITE" id="PS00445">
    <property type="entry name" value="FGGY_KINASES_2"/>
    <property type="match status" value="1"/>
</dbReference>
<keyword evidence="6 9" id="KW-0067">ATP-binding</keyword>
<evidence type="ECO:0000256" key="6">
    <source>
        <dbReference type="ARBA" id="ARBA00022840"/>
    </source>
</evidence>
<dbReference type="InterPro" id="IPR018484">
    <property type="entry name" value="FGGY_N"/>
</dbReference>
<dbReference type="GO" id="GO:0004856">
    <property type="term" value="F:D-xylulokinase activity"/>
    <property type="evidence" value="ECO:0007669"/>
    <property type="project" value="UniProtKB-EC"/>
</dbReference>
<feature type="domain" description="Carbohydrate kinase FGGY N-terminal" evidence="11">
    <location>
        <begin position="5"/>
        <end position="250"/>
    </location>
</feature>
<accession>A0ABU5N5C2</accession>
<evidence type="ECO:0000256" key="2">
    <source>
        <dbReference type="ARBA" id="ARBA00022629"/>
    </source>
</evidence>
<dbReference type="EC" id="2.7.1.17" evidence="9"/>
<keyword evidence="5 8" id="KW-0418">Kinase</keyword>
<dbReference type="InterPro" id="IPR018483">
    <property type="entry name" value="Carb_kinase_FGGY_CS"/>
</dbReference>
<proteinExistence type="inferred from homology"/>
<dbReference type="Pfam" id="PF02782">
    <property type="entry name" value="FGGY_C"/>
    <property type="match status" value="1"/>
</dbReference>
<evidence type="ECO:0000256" key="1">
    <source>
        <dbReference type="ARBA" id="ARBA00009156"/>
    </source>
</evidence>
<comment type="catalytic activity">
    <reaction evidence="9">
        <text>D-xylulose + ATP = D-xylulose 5-phosphate + ADP + H(+)</text>
        <dbReference type="Rhea" id="RHEA:10964"/>
        <dbReference type="ChEBI" id="CHEBI:15378"/>
        <dbReference type="ChEBI" id="CHEBI:17140"/>
        <dbReference type="ChEBI" id="CHEBI:30616"/>
        <dbReference type="ChEBI" id="CHEBI:57737"/>
        <dbReference type="ChEBI" id="CHEBI:456216"/>
        <dbReference type="EC" id="2.7.1.17"/>
    </reaction>
</comment>
<protein>
    <recommendedName>
        <fullName evidence="9">Xylulose kinase</fullName>
        <shortName evidence="9">Xylulokinase</shortName>
        <ecNumber evidence="9">2.7.1.17</ecNumber>
    </recommendedName>
</protein>
<evidence type="ECO:0000256" key="10">
    <source>
        <dbReference type="SAM" id="MobiDB-lite"/>
    </source>
</evidence>
<evidence type="ECO:0000259" key="12">
    <source>
        <dbReference type="Pfam" id="PF02782"/>
    </source>
</evidence>
<comment type="similarity">
    <text evidence="1 8">Belongs to the FGGY kinase family.</text>
</comment>
<keyword evidence="3 8" id="KW-0808">Transferase</keyword>
<keyword evidence="4 9" id="KW-0547">Nucleotide-binding</keyword>
<evidence type="ECO:0000256" key="5">
    <source>
        <dbReference type="ARBA" id="ARBA00022777"/>
    </source>
</evidence>
<feature type="domain" description="Carbohydrate kinase FGGY C-terminal" evidence="12">
    <location>
        <begin position="259"/>
        <end position="440"/>
    </location>
</feature>
<dbReference type="NCBIfam" id="TIGR01312">
    <property type="entry name" value="XylB"/>
    <property type="match status" value="1"/>
</dbReference>
<dbReference type="InterPro" id="IPR050406">
    <property type="entry name" value="FGGY_Carb_Kinase"/>
</dbReference>
<evidence type="ECO:0000256" key="8">
    <source>
        <dbReference type="RuleBase" id="RU003733"/>
    </source>
</evidence>
<dbReference type="InterPro" id="IPR000577">
    <property type="entry name" value="Carb_kinase_FGGY"/>
</dbReference>
<dbReference type="SUPFAM" id="SSF53067">
    <property type="entry name" value="Actin-like ATPase domain"/>
    <property type="match status" value="2"/>
</dbReference>
<dbReference type="InterPro" id="IPR018485">
    <property type="entry name" value="FGGY_C"/>
</dbReference>
<dbReference type="Pfam" id="PF00370">
    <property type="entry name" value="FGGY_N"/>
    <property type="match status" value="1"/>
</dbReference>
<evidence type="ECO:0000256" key="9">
    <source>
        <dbReference type="RuleBase" id="RU364073"/>
    </source>
</evidence>